<dbReference type="EMBL" id="JACWMS010000001">
    <property type="protein sequence ID" value="MBD1318962.1"/>
    <property type="molecule type" value="Genomic_DNA"/>
</dbReference>
<organism evidence="2 3">
    <name type="scientific">Gordonia hankookensis</name>
    <dbReference type="NCBI Taxonomy" id="589403"/>
    <lineage>
        <taxon>Bacteria</taxon>
        <taxon>Bacillati</taxon>
        <taxon>Actinomycetota</taxon>
        <taxon>Actinomycetes</taxon>
        <taxon>Mycobacteriales</taxon>
        <taxon>Gordoniaceae</taxon>
        <taxon>Gordonia</taxon>
    </lineage>
</organism>
<feature type="transmembrane region" description="Helical" evidence="1">
    <location>
        <begin position="49"/>
        <end position="67"/>
    </location>
</feature>
<keyword evidence="1" id="KW-1133">Transmembrane helix</keyword>
<sequence length="316" mass="33491">MSSPSLGARAKARGLAIADRARQVPGASLVLRILRDLAVNDLTDRAMTLAAQAFTSVLPIVILLTALPNHTYLTKALDGLGIDPSRVDVASTSTPESFTAFGILGALMTIGGATSLSRALGRMYVSVWEVNKLPISGWWRWVVVIFAIPLGVVAQGLTASLHDVSVTGITIGGYGALGVVLEVVATFLIWSVMWTTLPRLLVSSQVPMRLLALNGAVTGIFITVLLVGSRLALPTIMGETTHHYGTLGMVFVAISWLFFFAGIVVVCAVVIHSLISDEGIVGTWMRTHVGAPRPSQRVQRTDFFTLESAADQSAGG</sequence>
<keyword evidence="1" id="KW-0472">Membrane</keyword>
<accession>A0ABR7WAT6</accession>
<evidence type="ECO:0000313" key="3">
    <source>
        <dbReference type="Proteomes" id="UP000602395"/>
    </source>
</evidence>
<evidence type="ECO:0000256" key="1">
    <source>
        <dbReference type="SAM" id="Phobius"/>
    </source>
</evidence>
<dbReference type="Proteomes" id="UP000602395">
    <property type="component" value="Unassembled WGS sequence"/>
</dbReference>
<name>A0ABR7WAT6_9ACTN</name>
<evidence type="ECO:0000313" key="2">
    <source>
        <dbReference type="EMBL" id="MBD1318962.1"/>
    </source>
</evidence>
<dbReference type="RefSeq" id="WP_190265920.1">
    <property type="nucleotide sequence ID" value="NZ_BAABAD010000003.1"/>
</dbReference>
<proteinExistence type="predicted"/>
<feature type="transmembrane region" description="Helical" evidence="1">
    <location>
        <begin position="169"/>
        <end position="190"/>
    </location>
</feature>
<keyword evidence="3" id="KW-1185">Reference proteome</keyword>
<gene>
    <name evidence="2" type="ORF">IDF66_05135</name>
</gene>
<feature type="transmembrane region" description="Helical" evidence="1">
    <location>
        <begin position="253"/>
        <end position="275"/>
    </location>
</feature>
<feature type="transmembrane region" description="Helical" evidence="1">
    <location>
        <begin position="138"/>
        <end position="157"/>
    </location>
</feature>
<keyword evidence="1" id="KW-0812">Transmembrane</keyword>
<reference evidence="2 3" key="1">
    <citation type="submission" date="2020-09" db="EMBL/GenBank/DDBJ databases">
        <title>Novel species in genus Gordonia.</title>
        <authorList>
            <person name="Zhang G."/>
        </authorList>
    </citation>
    <scope>NUCLEOTIDE SEQUENCE [LARGE SCALE GENOMIC DNA]</scope>
    <source>
        <strain evidence="2 3">ON-33</strain>
    </source>
</reference>
<feature type="transmembrane region" description="Helical" evidence="1">
    <location>
        <begin position="211"/>
        <end position="233"/>
    </location>
</feature>
<feature type="transmembrane region" description="Helical" evidence="1">
    <location>
        <begin position="98"/>
        <end position="117"/>
    </location>
</feature>
<comment type="caution">
    <text evidence="2">The sequence shown here is derived from an EMBL/GenBank/DDBJ whole genome shotgun (WGS) entry which is preliminary data.</text>
</comment>
<protein>
    <submittedName>
        <fullName evidence="2">Uncharacterized protein</fullName>
    </submittedName>
</protein>